<evidence type="ECO:0000313" key="2">
    <source>
        <dbReference type="EMBL" id="WEF34321.1"/>
    </source>
</evidence>
<dbReference type="EMBL" id="CP119083">
    <property type="protein sequence ID" value="WEF34321.1"/>
    <property type="molecule type" value="Genomic_DNA"/>
</dbReference>
<dbReference type="Proteomes" id="UP001216510">
    <property type="component" value="Chromosome"/>
</dbReference>
<sequence>MINSILKTLVLAGCVALGAHGGASAAPAGAAASVSSLQQGLHQWAVLKGKLVLVNGTYQDVTTYKRSLTFYFESKPGAAWLHVPVIDSPTEQETTWFSISQGEQTVADAAVVARGEGVELVIAETKPGKGAPVAVRWYRLAESDDDNPDGPAYFFKRTSATSYPAKAKLTVEQVLKKEISSRSSK</sequence>
<gene>
    <name evidence="2" type="ORF">PX653_05985</name>
</gene>
<keyword evidence="1" id="KW-0732">Signal</keyword>
<evidence type="ECO:0000313" key="3">
    <source>
        <dbReference type="Proteomes" id="UP001216510"/>
    </source>
</evidence>
<protein>
    <submittedName>
        <fullName evidence="2">Uncharacterized protein</fullName>
    </submittedName>
</protein>
<accession>A0ABY8BEI2</accession>
<feature type="chain" id="PRO_5045387215" evidence="1">
    <location>
        <begin position="26"/>
        <end position="185"/>
    </location>
</feature>
<dbReference type="RefSeq" id="WP_277417000.1">
    <property type="nucleotide sequence ID" value="NZ_CP119083.1"/>
</dbReference>
<name>A0ABY8BEI2_9BURK</name>
<organism evidence="2 3">
    <name type="scientific">Pseudoduganella chitinolytica</name>
    <dbReference type="NCBI Taxonomy" id="34070"/>
    <lineage>
        <taxon>Bacteria</taxon>
        <taxon>Pseudomonadati</taxon>
        <taxon>Pseudomonadota</taxon>
        <taxon>Betaproteobacteria</taxon>
        <taxon>Burkholderiales</taxon>
        <taxon>Oxalobacteraceae</taxon>
        <taxon>Telluria group</taxon>
        <taxon>Pseudoduganella</taxon>
    </lineage>
</organism>
<evidence type="ECO:0000256" key="1">
    <source>
        <dbReference type="SAM" id="SignalP"/>
    </source>
</evidence>
<keyword evidence="3" id="KW-1185">Reference proteome</keyword>
<reference evidence="2 3" key="1">
    <citation type="submission" date="2023-02" db="EMBL/GenBank/DDBJ databases">
        <title>Gemone sequence of Telluria chitinolytica ACM 3522T.</title>
        <authorList>
            <person name="Frediansyah A."/>
            <person name="Miess H."/>
            <person name="Gross H."/>
        </authorList>
    </citation>
    <scope>NUCLEOTIDE SEQUENCE [LARGE SCALE GENOMIC DNA]</scope>
    <source>
        <strain evidence="2 3">ACM 3522</strain>
    </source>
</reference>
<proteinExistence type="predicted"/>
<feature type="signal peptide" evidence="1">
    <location>
        <begin position="1"/>
        <end position="25"/>
    </location>
</feature>